<keyword evidence="3" id="KW-1185">Reference proteome</keyword>
<name>A0A1G8DHY4_9NOCA</name>
<evidence type="ECO:0000259" key="1">
    <source>
        <dbReference type="Pfam" id="PF26059"/>
    </source>
</evidence>
<protein>
    <recommendedName>
        <fullName evidence="1">DUF8020 domain-containing protein</fullName>
    </recommendedName>
</protein>
<sequence length="212" mass="21139">MFSRKTAATALLSIAALGATAGVAHAEPAAEQPPALVQGEDQGVEYRTGLDETGTKVVTVLDAGVFRLDRTDDVVEVVSGEGVVVGSIPLTYRIDDSEFSIAPLLGDEGRTLTLTPDTDPAQASPAATSLALSDINSAQRFSDELNKASFGGGVGAAIGAAVGLAIGCVVGVFVGCIPGVLIGAAVGGAIGLVNTGGQPLIDAGYQYLTGQP</sequence>
<dbReference type="Pfam" id="PF26059">
    <property type="entry name" value="DUF8020"/>
    <property type="match status" value="1"/>
</dbReference>
<evidence type="ECO:0000313" key="2">
    <source>
        <dbReference type="EMBL" id="SDH57221.1"/>
    </source>
</evidence>
<dbReference type="OrthoDB" id="4550407at2"/>
<dbReference type="Proteomes" id="UP000183263">
    <property type="component" value="Unassembled WGS sequence"/>
</dbReference>
<dbReference type="RefSeq" id="WP_072737646.1">
    <property type="nucleotide sequence ID" value="NZ_CP048813.1"/>
</dbReference>
<organism evidence="2 3">
    <name type="scientific">Rhodococcus triatomae</name>
    <dbReference type="NCBI Taxonomy" id="300028"/>
    <lineage>
        <taxon>Bacteria</taxon>
        <taxon>Bacillati</taxon>
        <taxon>Actinomycetota</taxon>
        <taxon>Actinomycetes</taxon>
        <taxon>Mycobacteriales</taxon>
        <taxon>Nocardiaceae</taxon>
        <taxon>Rhodococcus</taxon>
    </lineage>
</organism>
<gene>
    <name evidence="2" type="ORF">SAMN05444695_102309</name>
</gene>
<reference evidence="2 3" key="1">
    <citation type="submission" date="2016-10" db="EMBL/GenBank/DDBJ databases">
        <authorList>
            <person name="de Groot N.N."/>
        </authorList>
    </citation>
    <scope>NUCLEOTIDE SEQUENCE [LARGE SCALE GENOMIC DNA]</scope>
    <source>
        <strain evidence="2 3">DSM 44892</strain>
    </source>
</reference>
<dbReference type="InterPro" id="IPR058333">
    <property type="entry name" value="DUF8020"/>
</dbReference>
<accession>A0A1G8DHY4</accession>
<dbReference type="AlphaFoldDB" id="A0A1G8DHY4"/>
<feature type="domain" description="DUF8020" evidence="1">
    <location>
        <begin position="43"/>
        <end position="118"/>
    </location>
</feature>
<dbReference type="EMBL" id="FNDN01000002">
    <property type="protein sequence ID" value="SDH57221.1"/>
    <property type="molecule type" value="Genomic_DNA"/>
</dbReference>
<proteinExistence type="predicted"/>
<evidence type="ECO:0000313" key="3">
    <source>
        <dbReference type="Proteomes" id="UP000183263"/>
    </source>
</evidence>